<keyword evidence="2" id="KW-0808">Transferase</keyword>
<dbReference type="OrthoDB" id="9814648at2"/>
<dbReference type="EMBL" id="SKBU01000023">
    <property type="protein sequence ID" value="TCJ15583.1"/>
    <property type="molecule type" value="Genomic_DNA"/>
</dbReference>
<dbReference type="PROSITE" id="PS51186">
    <property type="entry name" value="GNAT"/>
    <property type="match status" value="1"/>
</dbReference>
<reference evidence="2 3" key="1">
    <citation type="submission" date="2019-03" db="EMBL/GenBank/DDBJ databases">
        <title>Whole genome sequence of a novel Rubrobacter taiwanensis strain, isolated from Yellowstone National Park.</title>
        <authorList>
            <person name="Freed S."/>
            <person name="Ramaley R.F."/>
            <person name="Kyndt J.A."/>
        </authorList>
    </citation>
    <scope>NUCLEOTIDE SEQUENCE [LARGE SCALE GENOMIC DNA]</scope>
    <source>
        <strain evidence="2 3">Yellowstone</strain>
    </source>
</reference>
<dbReference type="Pfam" id="PF00583">
    <property type="entry name" value="Acetyltransf_1"/>
    <property type="match status" value="1"/>
</dbReference>
<proteinExistence type="predicted"/>
<feature type="domain" description="N-acetyltransferase" evidence="1">
    <location>
        <begin position="6"/>
        <end position="161"/>
    </location>
</feature>
<dbReference type="Gene3D" id="3.40.630.30">
    <property type="match status" value="1"/>
</dbReference>
<dbReference type="GO" id="GO:0016747">
    <property type="term" value="F:acyltransferase activity, transferring groups other than amino-acyl groups"/>
    <property type="evidence" value="ECO:0007669"/>
    <property type="project" value="InterPro"/>
</dbReference>
<evidence type="ECO:0000313" key="2">
    <source>
        <dbReference type="EMBL" id="TCJ15583.1"/>
    </source>
</evidence>
<dbReference type="InterPro" id="IPR016181">
    <property type="entry name" value="Acyl_CoA_acyltransferase"/>
</dbReference>
<sequence length="162" mass="17803">MGACRRMLYEFEPVNERYAREILSWSYGKPCSSHDEPAEGLLAVLLAPENNYHAILKDGELVGFFCAGPDARVPGGNYDGDALDIGLGLRPDLVGQGLGLGVVKAILRFARERFSPAAFRLTVATSNRRAIRVYERAGFEWECLFEGEGGAEFAQMVREAEG</sequence>
<dbReference type="AlphaFoldDB" id="A0A4R1BER2"/>
<organism evidence="2 3">
    <name type="scientific">Rubrobacter taiwanensis</name>
    <dbReference type="NCBI Taxonomy" id="185139"/>
    <lineage>
        <taxon>Bacteria</taxon>
        <taxon>Bacillati</taxon>
        <taxon>Actinomycetota</taxon>
        <taxon>Rubrobacteria</taxon>
        <taxon>Rubrobacterales</taxon>
        <taxon>Rubrobacteraceae</taxon>
        <taxon>Rubrobacter</taxon>
    </lineage>
</organism>
<dbReference type="SUPFAM" id="SSF55729">
    <property type="entry name" value="Acyl-CoA N-acyltransferases (Nat)"/>
    <property type="match status" value="1"/>
</dbReference>
<accession>A0A4R1BER2</accession>
<comment type="caution">
    <text evidence="2">The sequence shown here is derived from an EMBL/GenBank/DDBJ whole genome shotgun (WGS) entry which is preliminary data.</text>
</comment>
<dbReference type="Proteomes" id="UP000295244">
    <property type="component" value="Unassembled WGS sequence"/>
</dbReference>
<dbReference type="InterPro" id="IPR000182">
    <property type="entry name" value="GNAT_dom"/>
</dbReference>
<protein>
    <submittedName>
        <fullName evidence="2">GNAT family N-acetyltransferase</fullName>
    </submittedName>
</protein>
<gene>
    <name evidence="2" type="ORF">E0L93_12195</name>
</gene>
<name>A0A4R1BER2_9ACTN</name>
<evidence type="ECO:0000259" key="1">
    <source>
        <dbReference type="PROSITE" id="PS51186"/>
    </source>
</evidence>
<evidence type="ECO:0000313" key="3">
    <source>
        <dbReference type="Proteomes" id="UP000295244"/>
    </source>
</evidence>
<keyword evidence="3" id="KW-1185">Reference proteome</keyword>